<feature type="active site" description="Proton donor/acceptor" evidence="5">
    <location>
        <position position="122"/>
    </location>
</feature>
<keyword evidence="3" id="KW-0456">Lyase</keyword>
<keyword evidence="4 5" id="KW-0539">Nucleus</keyword>
<dbReference type="HAMAP" id="MF_03040">
    <property type="entry name" value="USB1"/>
    <property type="match status" value="1"/>
</dbReference>
<accession>A0AAV1VLB8</accession>
<comment type="function">
    <text evidence="5">Phosphodiesterase responsible for the U6 snRNA 3' end processing. Acts as an exoribonuclease (RNase) responsible for trimming the poly(U) tract of the last nucleotides in the pre-U6 snRNA molecule, leading to the formation of mature U6 snRNA.</text>
</comment>
<dbReference type="Gene3D" id="3.90.1140.10">
    <property type="entry name" value="Cyclic phosphodiesterase"/>
    <property type="match status" value="1"/>
</dbReference>
<dbReference type="PANTHER" id="PTHR13522">
    <property type="entry name" value="U6 SNRNA PHOSPHODIESTERASE 1"/>
    <property type="match status" value="1"/>
</dbReference>
<dbReference type="Pfam" id="PF09749">
    <property type="entry name" value="HVSL"/>
    <property type="match status" value="1"/>
</dbReference>
<protein>
    <recommendedName>
        <fullName evidence="5">U6 snRNA phosphodiesterase</fullName>
        <ecNumber evidence="5">3.1.4.-</ecNumber>
    </recommendedName>
</protein>
<dbReference type="SUPFAM" id="SSF55144">
    <property type="entry name" value="LigT-like"/>
    <property type="match status" value="1"/>
</dbReference>
<comment type="subcellular location">
    <subcellularLocation>
        <location evidence="5">Nucleus</location>
    </subcellularLocation>
</comment>
<evidence type="ECO:0000313" key="8">
    <source>
        <dbReference type="Proteomes" id="UP001162060"/>
    </source>
</evidence>
<keyword evidence="1 5" id="KW-0540">Nuclease</keyword>
<dbReference type="InterPro" id="IPR009097">
    <property type="entry name" value="Cyclic_Pdiesterase"/>
</dbReference>
<dbReference type="GO" id="GO:0005634">
    <property type="term" value="C:nucleus"/>
    <property type="evidence" value="ECO:0007669"/>
    <property type="project" value="UniProtKB-SubCell"/>
</dbReference>
<name>A0AAV1VLB8_9STRA</name>
<evidence type="ECO:0000256" key="4">
    <source>
        <dbReference type="ARBA" id="ARBA00023242"/>
    </source>
</evidence>
<feature type="region of interest" description="Disordered" evidence="6">
    <location>
        <begin position="1"/>
        <end position="51"/>
    </location>
</feature>
<keyword evidence="2 5" id="KW-0378">Hydrolase</keyword>
<dbReference type="EC" id="3.1.4.-" evidence="5"/>
<evidence type="ECO:0000256" key="1">
    <source>
        <dbReference type="ARBA" id="ARBA00022722"/>
    </source>
</evidence>
<sequence length="269" mass="29963">MESIVAIYGSSSESSDAGQVSSDSEAECDAGEESSAHEDTQTGSKRKRSSELQWKRAFPHVDGNWPSHVRIDIVVDHELRKLAMNAIERAQDIVGDTIALVPFDELQLSESSATDNENRALHLSLSRPFVLTYDQINAFVDSLRAALKWRQRFSITLRRSHVLLNDDRTRSFLALRVVEGESGIVNLLQRVDQCVARFGQPVYYQDPIPHISIASSMGEKLAQLTSDQCESLLTFPTEKRQATTLHSFTTSVAAVHVAAGNKHYDIPLR</sequence>
<evidence type="ECO:0000256" key="6">
    <source>
        <dbReference type="SAM" id="MobiDB-lite"/>
    </source>
</evidence>
<feature type="compositionally biased region" description="Polar residues" evidence="6">
    <location>
        <begin position="9"/>
        <end position="23"/>
    </location>
</feature>
<evidence type="ECO:0000313" key="7">
    <source>
        <dbReference type="EMBL" id="CAK7947116.1"/>
    </source>
</evidence>
<dbReference type="GO" id="GO:0016829">
    <property type="term" value="F:lyase activity"/>
    <property type="evidence" value="ECO:0007669"/>
    <property type="project" value="UniProtKB-KW"/>
</dbReference>
<dbReference type="Proteomes" id="UP001162060">
    <property type="component" value="Unassembled WGS sequence"/>
</dbReference>
<dbReference type="EMBL" id="CAKLBY020000378">
    <property type="protein sequence ID" value="CAK7947116.1"/>
    <property type="molecule type" value="Genomic_DNA"/>
</dbReference>
<dbReference type="GO" id="GO:0034477">
    <property type="term" value="P:U6 snRNA 3'-end processing"/>
    <property type="evidence" value="ECO:0007669"/>
    <property type="project" value="UniProtKB-UniRule"/>
</dbReference>
<evidence type="ECO:0000256" key="3">
    <source>
        <dbReference type="ARBA" id="ARBA00023239"/>
    </source>
</evidence>
<comment type="caution">
    <text evidence="7">The sequence shown here is derived from an EMBL/GenBank/DDBJ whole genome shotgun (WGS) entry which is preliminary data.</text>
</comment>
<comment type="similarity">
    <text evidence="5">Belongs to the 2H phosphoesterase superfamily. USB1 family.</text>
</comment>
<dbReference type="GO" id="GO:1990838">
    <property type="term" value="F:poly(U)-specific exoribonuclease activity, producing 3' uridine cyclic phosphate ends"/>
    <property type="evidence" value="ECO:0007669"/>
    <property type="project" value="UniProtKB-UniRule"/>
</dbReference>
<gene>
    <name evidence="7" type="ORF">PM001_LOCUS32266</name>
</gene>
<feature type="active site" description="Proton donor/acceptor" evidence="5">
    <location>
        <position position="210"/>
    </location>
</feature>
<evidence type="ECO:0000256" key="2">
    <source>
        <dbReference type="ARBA" id="ARBA00022801"/>
    </source>
</evidence>
<organism evidence="7 8">
    <name type="scientific">Peronospora matthiolae</name>
    <dbReference type="NCBI Taxonomy" id="2874970"/>
    <lineage>
        <taxon>Eukaryota</taxon>
        <taxon>Sar</taxon>
        <taxon>Stramenopiles</taxon>
        <taxon>Oomycota</taxon>
        <taxon>Peronosporomycetes</taxon>
        <taxon>Peronosporales</taxon>
        <taxon>Peronosporaceae</taxon>
        <taxon>Peronospora</taxon>
    </lineage>
</organism>
<dbReference type="AlphaFoldDB" id="A0AAV1VLB8"/>
<reference evidence="7" key="1">
    <citation type="submission" date="2024-01" db="EMBL/GenBank/DDBJ databases">
        <authorList>
            <person name="Webb A."/>
        </authorList>
    </citation>
    <scope>NUCLEOTIDE SEQUENCE</scope>
    <source>
        <strain evidence="7">Pm1</strain>
    </source>
</reference>
<evidence type="ECO:0000256" key="5">
    <source>
        <dbReference type="HAMAP-Rule" id="MF_03040"/>
    </source>
</evidence>
<dbReference type="PANTHER" id="PTHR13522:SF3">
    <property type="entry name" value="U6 SNRNA PHOSPHODIESTERASE 1"/>
    <property type="match status" value="1"/>
</dbReference>
<dbReference type="InterPro" id="IPR027521">
    <property type="entry name" value="Usb1"/>
</dbReference>
<proteinExistence type="inferred from homology"/>